<evidence type="ECO:0000256" key="1">
    <source>
        <dbReference type="SAM" id="Phobius"/>
    </source>
</evidence>
<feature type="transmembrane region" description="Helical" evidence="1">
    <location>
        <begin position="92"/>
        <end position="112"/>
    </location>
</feature>
<gene>
    <name evidence="2" type="ORF">LXN57_34820</name>
</gene>
<feature type="transmembrane region" description="Helical" evidence="1">
    <location>
        <begin position="283"/>
        <end position="310"/>
    </location>
</feature>
<proteinExistence type="predicted"/>
<feature type="transmembrane region" description="Helical" evidence="1">
    <location>
        <begin position="376"/>
        <end position="396"/>
    </location>
</feature>
<keyword evidence="1" id="KW-0812">Transmembrane</keyword>
<feature type="transmembrane region" description="Helical" evidence="1">
    <location>
        <begin position="322"/>
        <end position="341"/>
    </location>
</feature>
<feature type="transmembrane region" description="Helical" evidence="1">
    <location>
        <begin position="353"/>
        <end position="370"/>
    </location>
</feature>
<accession>A0ABT0Y9N6</accession>
<name>A0ABT0Y9N6_9ACTN</name>
<dbReference type="EMBL" id="JAMQOL010000051">
    <property type="protein sequence ID" value="MCM4082754.1"/>
    <property type="molecule type" value="Genomic_DNA"/>
</dbReference>
<evidence type="ECO:0000313" key="2">
    <source>
        <dbReference type="EMBL" id="MCM4082754.1"/>
    </source>
</evidence>
<organism evidence="2 3">
    <name type="scientific">Paractinoplanes hotanensis</name>
    <dbReference type="NCBI Taxonomy" id="2906497"/>
    <lineage>
        <taxon>Bacteria</taxon>
        <taxon>Bacillati</taxon>
        <taxon>Actinomycetota</taxon>
        <taxon>Actinomycetes</taxon>
        <taxon>Micromonosporales</taxon>
        <taxon>Micromonosporaceae</taxon>
        <taxon>Paractinoplanes</taxon>
    </lineage>
</organism>
<feature type="transmembrane region" description="Helical" evidence="1">
    <location>
        <begin position="172"/>
        <end position="195"/>
    </location>
</feature>
<protein>
    <submittedName>
        <fullName evidence="2">Polysaccharide biosynthesis protein</fullName>
    </submittedName>
</protein>
<keyword evidence="3" id="KW-1185">Reference proteome</keyword>
<sequence length="405" mass="39989">MDHPSGRGGPALSAPSRRSIGLSGAAVTIAGAITNAFGYVVPVLGARRLSAGDLGALATVLAIVAIASVPGTGLQIAMAVRRARHPGATAGRVATVTALVCGGAVLALAPVAGPLLDLPPVLTPLLAVYTFAIVLSGRRLGELQGDERFLRLALGMSVLAAGRYAGLVAGLLLGLGLTGSVLLGTVLALGVPSVLAVMARTPGAAPNDHGLTAKQVFTAGSATLAMLAVSYADVILARHVLPADASGAYAVGAVLTKGAMWAPQVVTVLALPRLAQGSRRALLIAVGLVAGCGALLVAASALAGGLAFSLAGGADYTGLGRYAPVFATTGALYALVFVLVNAQVAAGARWPSAPLWAAAAVLVATTEWLVPHTLPAIMWCSAGAAALALTGTALSLSNRSQTGQP</sequence>
<comment type="caution">
    <text evidence="2">The sequence shown here is derived from an EMBL/GenBank/DDBJ whole genome shotgun (WGS) entry which is preliminary data.</text>
</comment>
<keyword evidence="1" id="KW-1133">Transmembrane helix</keyword>
<feature type="transmembrane region" description="Helical" evidence="1">
    <location>
        <begin position="118"/>
        <end position="137"/>
    </location>
</feature>
<feature type="transmembrane region" description="Helical" evidence="1">
    <location>
        <begin position="216"/>
        <end position="236"/>
    </location>
</feature>
<evidence type="ECO:0000313" key="3">
    <source>
        <dbReference type="Proteomes" id="UP001523216"/>
    </source>
</evidence>
<feature type="transmembrane region" description="Helical" evidence="1">
    <location>
        <begin position="149"/>
        <end position="166"/>
    </location>
</feature>
<feature type="transmembrane region" description="Helical" evidence="1">
    <location>
        <begin position="20"/>
        <end position="42"/>
    </location>
</feature>
<dbReference type="RefSeq" id="WP_251802485.1">
    <property type="nucleotide sequence ID" value="NZ_JAMQOL010000051.1"/>
</dbReference>
<keyword evidence="1" id="KW-0472">Membrane</keyword>
<reference evidence="2 3" key="1">
    <citation type="submission" date="2022-06" db="EMBL/GenBank/DDBJ databases">
        <title>Actinoplanes abujensis sp. nov., isolated from Nigerian arid soil.</title>
        <authorList>
            <person name="Ding P."/>
        </authorList>
    </citation>
    <scope>NUCLEOTIDE SEQUENCE [LARGE SCALE GENOMIC DNA]</scope>
    <source>
        <strain evidence="3">TRM88002</strain>
    </source>
</reference>
<dbReference type="Proteomes" id="UP001523216">
    <property type="component" value="Unassembled WGS sequence"/>
</dbReference>
<feature type="transmembrane region" description="Helical" evidence="1">
    <location>
        <begin position="248"/>
        <end position="271"/>
    </location>
</feature>
<feature type="transmembrane region" description="Helical" evidence="1">
    <location>
        <begin position="54"/>
        <end position="80"/>
    </location>
</feature>